<keyword evidence="1" id="KW-0805">Transcription regulation</keyword>
<reference evidence="5 6" key="1">
    <citation type="journal article" date="2023" name="Hortic Res">
        <title>Pangenome of water caltrop reveals structural variations and asymmetric subgenome divergence after allopolyploidization.</title>
        <authorList>
            <person name="Zhang X."/>
            <person name="Chen Y."/>
            <person name="Wang L."/>
            <person name="Yuan Y."/>
            <person name="Fang M."/>
            <person name="Shi L."/>
            <person name="Lu R."/>
            <person name="Comes H.P."/>
            <person name="Ma Y."/>
            <person name="Chen Y."/>
            <person name="Huang G."/>
            <person name="Zhou Y."/>
            <person name="Zheng Z."/>
            <person name="Qiu Y."/>
        </authorList>
    </citation>
    <scope>NUCLEOTIDE SEQUENCE [LARGE SCALE GENOMIC DNA]</scope>
    <source>
        <tissue evidence="5">Roots</tissue>
    </source>
</reference>
<evidence type="ECO:0000313" key="6">
    <source>
        <dbReference type="Proteomes" id="UP001345219"/>
    </source>
</evidence>
<dbReference type="InterPro" id="IPR005202">
    <property type="entry name" value="TF_GRAS"/>
</dbReference>
<evidence type="ECO:0000256" key="2">
    <source>
        <dbReference type="ARBA" id="ARBA00023163"/>
    </source>
</evidence>
<dbReference type="PANTHER" id="PTHR31636">
    <property type="entry name" value="OSJNBA0084A10.13 PROTEIN-RELATED"/>
    <property type="match status" value="1"/>
</dbReference>
<organism evidence="5 6">
    <name type="scientific">Trapa incisa</name>
    <dbReference type="NCBI Taxonomy" id="236973"/>
    <lineage>
        <taxon>Eukaryota</taxon>
        <taxon>Viridiplantae</taxon>
        <taxon>Streptophyta</taxon>
        <taxon>Embryophyta</taxon>
        <taxon>Tracheophyta</taxon>
        <taxon>Spermatophyta</taxon>
        <taxon>Magnoliopsida</taxon>
        <taxon>eudicotyledons</taxon>
        <taxon>Gunneridae</taxon>
        <taxon>Pentapetalae</taxon>
        <taxon>rosids</taxon>
        <taxon>malvids</taxon>
        <taxon>Myrtales</taxon>
        <taxon>Lythraceae</taxon>
        <taxon>Trapa</taxon>
    </lineage>
</organism>
<keyword evidence="4" id="KW-0732">Signal</keyword>
<name>A0AAN7K1H0_9MYRT</name>
<comment type="similarity">
    <text evidence="3">Belongs to the GRAS family.</text>
</comment>
<keyword evidence="6" id="KW-1185">Reference proteome</keyword>
<protein>
    <submittedName>
        <fullName evidence="5">Uncharacterized protein</fullName>
    </submittedName>
</protein>
<feature type="short sequence motif" description="VHIID" evidence="3">
    <location>
        <begin position="32"/>
        <end position="36"/>
    </location>
</feature>
<sequence length="132" mass="15251">MQILFKICLCFKFGFIAANGTIIEAFKDEKRVHIIDFDINQVPSRTSLMRVYPSRMNGTSICTWSRVLNPKLVTVVEKDVNTNTTPSFSRFIEAYNYYSAMFDSLDATLPRESQDQINVERIVNSLVRERRG</sequence>
<comment type="caution">
    <text evidence="3">Lacks conserved residue(s) required for the propagation of feature annotation.</text>
</comment>
<feature type="signal peptide" evidence="4">
    <location>
        <begin position="1"/>
        <end position="18"/>
    </location>
</feature>
<evidence type="ECO:0000313" key="5">
    <source>
        <dbReference type="EMBL" id="KAK4758051.1"/>
    </source>
</evidence>
<comment type="caution">
    <text evidence="5">The sequence shown here is derived from an EMBL/GenBank/DDBJ whole genome shotgun (WGS) entry which is preliminary data.</text>
</comment>
<feature type="region of interest" description="SAW" evidence="3">
    <location>
        <begin position="127"/>
        <end position="132"/>
    </location>
</feature>
<proteinExistence type="inferred from homology"/>
<dbReference type="PROSITE" id="PS50985">
    <property type="entry name" value="GRAS"/>
    <property type="match status" value="1"/>
</dbReference>
<evidence type="ECO:0000256" key="1">
    <source>
        <dbReference type="ARBA" id="ARBA00023015"/>
    </source>
</evidence>
<evidence type="ECO:0000256" key="3">
    <source>
        <dbReference type="PROSITE-ProRule" id="PRU01191"/>
    </source>
</evidence>
<dbReference type="Pfam" id="PF03514">
    <property type="entry name" value="GRAS"/>
    <property type="match status" value="2"/>
</dbReference>
<evidence type="ECO:0000256" key="4">
    <source>
        <dbReference type="SAM" id="SignalP"/>
    </source>
</evidence>
<accession>A0AAN7K1H0</accession>
<feature type="chain" id="PRO_5043050817" evidence="4">
    <location>
        <begin position="19"/>
        <end position="132"/>
    </location>
</feature>
<dbReference type="EMBL" id="JAXIOK010000012">
    <property type="protein sequence ID" value="KAK4758051.1"/>
    <property type="molecule type" value="Genomic_DNA"/>
</dbReference>
<keyword evidence="2" id="KW-0804">Transcription</keyword>
<dbReference type="Proteomes" id="UP001345219">
    <property type="component" value="Chromosome 15"/>
</dbReference>
<dbReference type="AlphaFoldDB" id="A0AAN7K1H0"/>
<gene>
    <name evidence="5" type="ORF">SAY87_019352</name>
</gene>
<feature type="region of interest" description="VHIID" evidence="3">
    <location>
        <begin position="1"/>
        <end position="66"/>
    </location>
</feature>